<evidence type="ECO:0000259" key="3">
    <source>
        <dbReference type="Pfam" id="PF24323"/>
    </source>
</evidence>
<dbReference type="InterPro" id="IPR055917">
    <property type="entry name" value="DUF7494"/>
</dbReference>
<feature type="chain" id="PRO_5001711903" evidence="1">
    <location>
        <begin position="17"/>
        <end position="790"/>
    </location>
</feature>
<dbReference type="EMBL" id="CP009043">
    <property type="protein sequence ID" value="AII14099.1"/>
    <property type="molecule type" value="Genomic_DNA"/>
</dbReference>
<dbReference type="STRING" id="1244531.CIG2463D_0233"/>
<keyword evidence="4" id="KW-0969">Cilium</keyword>
<keyword evidence="1" id="KW-0732">Signal</keyword>
<sequence>MKYFILAILTAINVFAFSLTINTGSRSGSEYYIIHLEDDKNMTCNKKLTKDNQNFYICHVDGLLDPKVSNQNLPFMNLSFEKQKNGYDVIIEPKISSEILNLNRSLYENYDSKVQNIPESKHFTIVLDKTIGQVPKEINDGINFPIYYPNMLLPTVGALDLNKAPITYEESGDIGLYLGIKKSYEDGAYNETLRDSRKAISMHPNSIFASEFWLYALRSLDKISKRSDDYRAAEKYANEIITDAKLWMKSFASDRNYPEVLYLVMNAYLTQEMQSDANYALDILMTEHPGSAWTKMAILTYADKLLVKGKIDDALNLYEDILYSSKDIAIVSRAAIRLAGASITQQKFNEANAYIQKVITANKEYLLEDIADSMEIANAFRDKNMPQTAAQIYKIIFENSKRGDNYYEVSLRNLALALSKTDEKKAAYEYLVKYQKEFNTSEYMSQISAGVDRLFFDINQTAPNLHEHYANLMSKYTGLDIGKKAMLQDIKLYYDEKKYPKVLSYKEQILDLNSSEVSQILHNSALILANSANQNGDCKLSVRLVKEYDLKEDIKDKFKLYGCYMRTAQYEDALNLALPHIKDDDLHDRVEWLARVSRTLFELGRYEDCIRACDEALSIASTIKYSDPTEAIFYRFYSFIKLNKFEDAISSINALESLRGNDIRLVEIYDIAAKYASLKGFDSAALNYAKKAVDMQEKLKITTFSPEIDFIYIGALMKISRQNEALNVAKSLLEIRLNPEQRQRALYQVGEIYINQNDFTSAKPYVSECVSSNFSSPWKELCKEQNKLIN</sequence>
<keyword evidence="4" id="KW-0966">Cell projection</keyword>
<dbReference type="HOGENOM" id="CLU_019053_0_0_7"/>
<dbReference type="SUPFAM" id="SSF48452">
    <property type="entry name" value="TPR-like"/>
    <property type="match status" value="2"/>
</dbReference>
<evidence type="ECO:0000259" key="2">
    <source>
        <dbReference type="Pfam" id="PF09976"/>
    </source>
</evidence>
<accession>A0A076FE47</accession>
<proteinExistence type="predicted"/>
<dbReference type="InterPro" id="IPR019734">
    <property type="entry name" value="TPR_rpt"/>
</dbReference>
<dbReference type="InterPro" id="IPR011990">
    <property type="entry name" value="TPR-like_helical_dom_sf"/>
</dbReference>
<evidence type="ECO:0000256" key="1">
    <source>
        <dbReference type="SAM" id="SignalP"/>
    </source>
</evidence>
<reference evidence="5" key="1">
    <citation type="journal article" date="2014" name="Genome Announc.">
        <title>Complete Genome Sequence of Campylobacter iguaniorum Strain 1485ET, Isolated from a Bearded Dragon (Pogona vitticeps).</title>
        <authorList>
            <person name="Gilbert M.J."/>
            <person name="Miller W.G."/>
            <person name="Yee E."/>
            <person name="Kik M."/>
            <person name="Wagenaar J.A."/>
            <person name="Duim B."/>
        </authorList>
    </citation>
    <scope>NUCLEOTIDE SEQUENCE [LARGE SCALE GENOMIC DNA]</scope>
    <source>
        <strain evidence="5">1485E</strain>
    </source>
</reference>
<feature type="domain" description="DUF7494" evidence="3">
    <location>
        <begin position="17"/>
        <end position="129"/>
    </location>
</feature>
<evidence type="ECO:0000313" key="5">
    <source>
        <dbReference type="Proteomes" id="UP000028486"/>
    </source>
</evidence>
<name>A0A076FE47_9BACT</name>
<keyword evidence="4" id="KW-0282">Flagellum</keyword>
<dbReference type="OrthoDB" id="5337154at2"/>
<dbReference type="KEGG" id="caj:CIG1485E_0228"/>
<dbReference type="Pfam" id="PF24323">
    <property type="entry name" value="DUF7494"/>
    <property type="match status" value="1"/>
</dbReference>
<feature type="signal peptide" evidence="1">
    <location>
        <begin position="1"/>
        <end position="16"/>
    </location>
</feature>
<dbReference type="AlphaFoldDB" id="A0A076FE47"/>
<protein>
    <submittedName>
        <fullName evidence="4">Paralysed flagella protein A</fullName>
    </submittedName>
</protein>
<dbReference type="RefSeq" id="WP_038452786.1">
    <property type="nucleotide sequence ID" value="NZ_CP009043.1"/>
</dbReference>
<dbReference type="InterPro" id="IPR018704">
    <property type="entry name" value="SecYEG/CpoB_TPR"/>
</dbReference>
<dbReference type="Pfam" id="PF09976">
    <property type="entry name" value="TPR_21"/>
    <property type="match status" value="1"/>
</dbReference>
<dbReference type="Pfam" id="PF13181">
    <property type="entry name" value="TPR_8"/>
    <property type="match status" value="1"/>
</dbReference>
<organism evidence="4 5">
    <name type="scientific">Campylobacter iguaniorum</name>
    <dbReference type="NCBI Taxonomy" id="1244531"/>
    <lineage>
        <taxon>Bacteria</taxon>
        <taxon>Pseudomonadati</taxon>
        <taxon>Campylobacterota</taxon>
        <taxon>Epsilonproteobacteria</taxon>
        <taxon>Campylobacterales</taxon>
        <taxon>Campylobacteraceae</taxon>
        <taxon>Campylobacter</taxon>
    </lineage>
</organism>
<dbReference type="eggNOG" id="COG0457">
    <property type="taxonomic scope" value="Bacteria"/>
</dbReference>
<evidence type="ECO:0000313" key="4">
    <source>
        <dbReference type="EMBL" id="AII14099.1"/>
    </source>
</evidence>
<feature type="domain" description="Ancillary SecYEG translocon subunit/Cell division coordinator CpoB TPR" evidence="2">
    <location>
        <begin position="259"/>
        <end position="361"/>
    </location>
</feature>
<dbReference type="Gene3D" id="1.25.40.10">
    <property type="entry name" value="Tetratricopeptide repeat domain"/>
    <property type="match status" value="2"/>
</dbReference>
<keyword evidence="5" id="KW-1185">Reference proteome</keyword>
<dbReference type="Proteomes" id="UP000028486">
    <property type="component" value="Chromosome"/>
</dbReference>
<gene>
    <name evidence="4" type="primary">pflA</name>
    <name evidence="4" type="ORF">CIG1485E_0228</name>
</gene>